<protein>
    <submittedName>
        <fullName evidence="1">Uncharacterized protein</fullName>
    </submittedName>
</protein>
<dbReference type="Proteomes" id="UP001055811">
    <property type="component" value="Linkage Group LG06"/>
</dbReference>
<name>A0ACB9BQJ2_CICIN</name>
<comment type="caution">
    <text evidence="1">The sequence shown here is derived from an EMBL/GenBank/DDBJ whole genome shotgun (WGS) entry which is preliminary data.</text>
</comment>
<evidence type="ECO:0000313" key="1">
    <source>
        <dbReference type="EMBL" id="KAI3724275.1"/>
    </source>
</evidence>
<reference evidence="1 2" key="2">
    <citation type="journal article" date="2022" name="Mol. Ecol. Resour.">
        <title>The genomes of chicory, endive, great burdock and yacon provide insights into Asteraceae paleo-polyploidization history and plant inulin production.</title>
        <authorList>
            <person name="Fan W."/>
            <person name="Wang S."/>
            <person name="Wang H."/>
            <person name="Wang A."/>
            <person name="Jiang F."/>
            <person name="Liu H."/>
            <person name="Zhao H."/>
            <person name="Xu D."/>
            <person name="Zhang Y."/>
        </authorList>
    </citation>
    <scope>NUCLEOTIDE SEQUENCE [LARGE SCALE GENOMIC DNA]</scope>
    <source>
        <strain evidence="2">cv. Punajuju</strain>
        <tissue evidence="1">Leaves</tissue>
    </source>
</reference>
<evidence type="ECO:0000313" key="2">
    <source>
        <dbReference type="Proteomes" id="UP001055811"/>
    </source>
</evidence>
<sequence length="130" mass="14436">MSVRLAGYPCSAEDSRAIPVLVLSLAGFSRYSRSAYWLAGYPVPSTNNHYHSNNSYNYHNSRIIKPFNNPNMILHDLSSKERPGRRLDGVAGSFQHFSISENPTTRSQVIGLVTVLAFELPSAHFLHSSA</sequence>
<organism evidence="1 2">
    <name type="scientific">Cichorium intybus</name>
    <name type="common">Chicory</name>
    <dbReference type="NCBI Taxonomy" id="13427"/>
    <lineage>
        <taxon>Eukaryota</taxon>
        <taxon>Viridiplantae</taxon>
        <taxon>Streptophyta</taxon>
        <taxon>Embryophyta</taxon>
        <taxon>Tracheophyta</taxon>
        <taxon>Spermatophyta</taxon>
        <taxon>Magnoliopsida</taxon>
        <taxon>eudicotyledons</taxon>
        <taxon>Gunneridae</taxon>
        <taxon>Pentapetalae</taxon>
        <taxon>asterids</taxon>
        <taxon>campanulids</taxon>
        <taxon>Asterales</taxon>
        <taxon>Asteraceae</taxon>
        <taxon>Cichorioideae</taxon>
        <taxon>Cichorieae</taxon>
        <taxon>Cichoriinae</taxon>
        <taxon>Cichorium</taxon>
    </lineage>
</organism>
<accession>A0ACB9BQJ2</accession>
<gene>
    <name evidence="1" type="ORF">L2E82_36047</name>
</gene>
<reference evidence="2" key="1">
    <citation type="journal article" date="2022" name="Mol. Ecol. Resour.">
        <title>The genomes of chicory, endive, great burdock and yacon provide insights into Asteraceae palaeo-polyploidization history and plant inulin production.</title>
        <authorList>
            <person name="Fan W."/>
            <person name="Wang S."/>
            <person name="Wang H."/>
            <person name="Wang A."/>
            <person name="Jiang F."/>
            <person name="Liu H."/>
            <person name="Zhao H."/>
            <person name="Xu D."/>
            <person name="Zhang Y."/>
        </authorList>
    </citation>
    <scope>NUCLEOTIDE SEQUENCE [LARGE SCALE GENOMIC DNA]</scope>
    <source>
        <strain evidence="2">cv. Punajuju</strain>
    </source>
</reference>
<keyword evidence="2" id="KW-1185">Reference proteome</keyword>
<dbReference type="EMBL" id="CM042014">
    <property type="protein sequence ID" value="KAI3724275.1"/>
    <property type="molecule type" value="Genomic_DNA"/>
</dbReference>
<proteinExistence type="predicted"/>